<dbReference type="AlphaFoldDB" id="A0A937F6K5"/>
<dbReference type="InterPro" id="IPR003661">
    <property type="entry name" value="HisK_dim/P_dom"/>
</dbReference>
<dbReference type="CDD" id="cd00082">
    <property type="entry name" value="HisKA"/>
    <property type="match status" value="1"/>
</dbReference>
<dbReference type="CDD" id="cd00075">
    <property type="entry name" value="HATPase"/>
    <property type="match status" value="1"/>
</dbReference>
<evidence type="ECO:0000259" key="9">
    <source>
        <dbReference type="PROSITE" id="PS50109"/>
    </source>
</evidence>
<feature type="transmembrane region" description="Helical" evidence="8">
    <location>
        <begin position="125"/>
        <end position="147"/>
    </location>
</feature>
<keyword evidence="11" id="KW-1185">Reference proteome</keyword>
<dbReference type="PROSITE" id="PS50109">
    <property type="entry name" value="HIS_KIN"/>
    <property type="match status" value="1"/>
</dbReference>
<comment type="catalytic activity">
    <reaction evidence="1">
        <text>ATP + protein L-histidine = ADP + protein N-phospho-L-histidine.</text>
        <dbReference type="EC" id="2.7.13.3"/>
    </reaction>
</comment>
<keyword evidence="8" id="KW-0472">Membrane</keyword>
<protein>
    <recommendedName>
        <fullName evidence="2">histidine kinase</fullName>
        <ecNumber evidence="2">2.7.13.3</ecNumber>
    </recommendedName>
</protein>
<dbReference type="Pfam" id="PF02518">
    <property type="entry name" value="HATPase_c"/>
    <property type="match status" value="1"/>
</dbReference>
<organism evidence="10 11">
    <name type="scientific">Fulvivirga sediminis</name>
    <dbReference type="NCBI Taxonomy" id="2803949"/>
    <lineage>
        <taxon>Bacteria</taxon>
        <taxon>Pseudomonadati</taxon>
        <taxon>Bacteroidota</taxon>
        <taxon>Cytophagia</taxon>
        <taxon>Cytophagales</taxon>
        <taxon>Fulvivirgaceae</taxon>
        <taxon>Fulvivirga</taxon>
    </lineage>
</organism>
<keyword evidence="6 10" id="KW-0418">Kinase</keyword>
<evidence type="ECO:0000256" key="7">
    <source>
        <dbReference type="ARBA" id="ARBA00022989"/>
    </source>
</evidence>
<dbReference type="Pfam" id="PF00512">
    <property type="entry name" value="HisKA"/>
    <property type="match status" value="1"/>
</dbReference>
<name>A0A937F6K5_9BACT</name>
<reference evidence="10" key="1">
    <citation type="submission" date="2021-01" db="EMBL/GenBank/DDBJ databases">
        <title>Fulvivirga kasyanovii gen. nov., sp nov., a novel member of the phylum Bacteroidetes isolated from seawater in a mussel farm.</title>
        <authorList>
            <person name="Zhao L.-H."/>
            <person name="Wang Z.-J."/>
        </authorList>
    </citation>
    <scope>NUCLEOTIDE SEQUENCE</scope>
    <source>
        <strain evidence="10">2943</strain>
    </source>
</reference>
<evidence type="ECO:0000256" key="6">
    <source>
        <dbReference type="ARBA" id="ARBA00022777"/>
    </source>
</evidence>
<dbReference type="InterPro" id="IPR036890">
    <property type="entry name" value="HATPase_C_sf"/>
</dbReference>
<evidence type="ECO:0000313" key="11">
    <source>
        <dbReference type="Proteomes" id="UP000659388"/>
    </source>
</evidence>
<accession>A0A937F6K5</accession>
<dbReference type="Proteomes" id="UP000659388">
    <property type="component" value="Unassembled WGS sequence"/>
</dbReference>
<evidence type="ECO:0000256" key="8">
    <source>
        <dbReference type="SAM" id="Phobius"/>
    </source>
</evidence>
<keyword evidence="4" id="KW-0808">Transferase</keyword>
<dbReference type="Gene3D" id="3.30.565.10">
    <property type="entry name" value="Histidine kinase-like ATPase, C-terminal domain"/>
    <property type="match status" value="1"/>
</dbReference>
<keyword evidence="7 8" id="KW-1133">Transmembrane helix</keyword>
<dbReference type="SMART" id="SM00388">
    <property type="entry name" value="HisKA"/>
    <property type="match status" value="1"/>
</dbReference>
<dbReference type="EC" id="2.7.13.3" evidence="2"/>
<feature type="transmembrane region" description="Helical" evidence="8">
    <location>
        <begin position="12"/>
        <end position="34"/>
    </location>
</feature>
<keyword evidence="3" id="KW-0597">Phosphoprotein</keyword>
<dbReference type="EMBL" id="JAESIY010000003">
    <property type="protein sequence ID" value="MBL3655957.1"/>
    <property type="molecule type" value="Genomic_DNA"/>
</dbReference>
<evidence type="ECO:0000256" key="4">
    <source>
        <dbReference type="ARBA" id="ARBA00022679"/>
    </source>
</evidence>
<keyword evidence="5 8" id="KW-0812">Transmembrane</keyword>
<evidence type="ECO:0000256" key="2">
    <source>
        <dbReference type="ARBA" id="ARBA00012438"/>
    </source>
</evidence>
<dbReference type="PANTHER" id="PTHR45436:SF5">
    <property type="entry name" value="SENSOR HISTIDINE KINASE TRCS"/>
    <property type="match status" value="1"/>
</dbReference>
<dbReference type="InterPro" id="IPR003594">
    <property type="entry name" value="HATPase_dom"/>
</dbReference>
<evidence type="ECO:0000313" key="10">
    <source>
        <dbReference type="EMBL" id="MBL3655957.1"/>
    </source>
</evidence>
<sequence>MKLLSKTNRYYLSSVALLMTIGGIILFFMISGIIRNQIQKVLSYEVEEFTEKIEQGDYGSYLLNPIEFELDSIQKSIKPDEISDTLITSSEDERIPYLQLTTYKKINSKIYKLTLRESLIQSKDILLGIASSMTLLFILLLIGLLLINNALSKRLWKPFYAILNQLKEFQIRTPAQLTPVTTDVQEFTELNQAIFTMTERIRNDYEGLKEFTENASHEFQTPLAIIKSNIDWLLQQVSDKEQILSLERIESSINRMSKTNKALLLLAKIENRNFNQYENASLESLVLETLESYEDFIQAKGLLIKKQLFNNQKNNRPVNKSLLQILTNNLISNAIKHNILKGYIHIYLDENKLIIKNSGHKLTVDPHKLFDRFAKDNPSSESSGLGLAMVKQICEILHYDIKYQCQENEHIITISFNL</sequence>
<dbReference type="GO" id="GO:0000155">
    <property type="term" value="F:phosphorelay sensor kinase activity"/>
    <property type="evidence" value="ECO:0007669"/>
    <property type="project" value="InterPro"/>
</dbReference>
<gene>
    <name evidence="10" type="ORF">JL102_07435</name>
</gene>
<dbReference type="RefSeq" id="WP_202243633.1">
    <property type="nucleotide sequence ID" value="NZ_JAESIY010000003.1"/>
</dbReference>
<dbReference type="InterPro" id="IPR036097">
    <property type="entry name" value="HisK_dim/P_sf"/>
</dbReference>
<proteinExistence type="predicted"/>
<evidence type="ECO:0000256" key="5">
    <source>
        <dbReference type="ARBA" id="ARBA00022692"/>
    </source>
</evidence>
<dbReference type="SUPFAM" id="SSF55874">
    <property type="entry name" value="ATPase domain of HSP90 chaperone/DNA topoisomerase II/histidine kinase"/>
    <property type="match status" value="1"/>
</dbReference>
<evidence type="ECO:0000256" key="3">
    <source>
        <dbReference type="ARBA" id="ARBA00022553"/>
    </source>
</evidence>
<comment type="caution">
    <text evidence="10">The sequence shown here is derived from an EMBL/GenBank/DDBJ whole genome shotgun (WGS) entry which is preliminary data.</text>
</comment>
<feature type="domain" description="Histidine kinase" evidence="9">
    <location>
        <begin position="214"/>
        <end position="418"/>
    </location>
</feature>
<dbReference type="SUPFAM" id="SSF47384">
    <property type="entry name" value="Homodimeric domain of signal transducing histidine kinase"/>
    <property type="match status" value="1"/>
</dbReference>
<dbReference type="SMART" id="SM00387">
    <property type="entry name" value="HATPase_c"/>
    <property type="match status" value="1"/>
</dbReference>
<evidence type="ECO:0000256" key="1">
    <source>
        <dbReference type="ARBA" id="ARBA00000085"/>
    </source>
</evidence>
<dbReference type="InterPro" id="IPR050428">
    <property type="entry name" value="TCS_sensor_his_kinase"/>
</dbReference>
<dbReference type="Gene3D" id="1.10.287.130">
    <property type="match status" value="1"/>
</dbReference>
<dbReference type="PANTHER" id="PTHR45436">
    <property type="entry name" value="SENSOR HISTIDINE KINASE YKOH"/>
    <property type="match status" value="1"/>
</dbReference>
<dbReference type="InterPro" id="IPR005467">
    <property type="entry name" value="His_kinase_dom"/>
</dbReference>
<dbReference type="GO" id="GO:0005886">
    <property type="term" value="C:plasma membrane"/>
    <property type="evidence" value="ECO:0007669"/>
    <property type="project" value="TreeGrafter"/>
</dbReference>